<dbReference type="Gene3D" id="3.30.200.20">
    <property type="entry name" value="Phosphorylase Kinase, domain 1"/>
    <property type="match status" value="1"/>
</dbReference>
<evidence type="ECO:0000256" key="5">
    <source>
        <dbReference type="ARBA" id="ARBA00022840"/>
    </source>
</evidence>
<protein>
    <recommendedName>
        <fullName evidence="7">Protein kinase domain-containing protein</fullName>
    </recommendedName>
</protein>
<dbReference type="Proteomes" id="UP001417504">
    <property type="component" value="Unassembled WGS sequence"/>
</dbReference>
<feature type="domain" description="Protein kinase" evidence="7">
    <location>
        <begin position="72"/>
        <end position="133"/>
    </location>
</feature>
<dbReference type="EMBL" id="JBBNAE010000005">
    <property type="protein sequence ID" value="KAK9124048.1"/>
    <property type="molecule type" value="Genomic_DNA"/>
</dbReference>
<dbReference type="SUPFAM" id="SSF56112">
    <property type="entry name" value="Protein kinase-like (PK-like)"/>
    <property type="match status" value="1"/>
</dbReference>
<evidence type="ECO:0000256" key="2">
    <source>
        <dbReference type="ARBA" id="ARBA00022679"/>
    </source>
</evidence>
<dbReference type="InterPro" id="IPR000719">
    <property type="entry name" value="Prot_kinase_dom"/>
</dbReference>
<evidence type="ECO:0000313" key="8">
    <source>
        <dbReference type="EMBL" id="KAK9124048.1"/>
    </source>
</evidence>
<reference evidence="8 9" key="1">
    <citation type="submission" date="2024-01" db="EMBL/GenBank/DDBJ databases">
        <title>Genome assemblies of Stephania.</title>
        <authorList>
            <person name="Yang L."/>
        </authorList>
    </citation>
    <scope>NUCLEOTIDE SEQUENCE [LARGE SCALE GENOMIC DNA]</scope>
    <source>
        <strain evidence="8">QJT</strain>
        <tissue evidence="8">Leaf</tissue>
    </source>
</reference>
<proteinExistence type="predicted"/>
<dbReference type="PANTHER" id="PTHR27002:SF851">
    <property type="entry name" value="G-TYPE LECTIN S-RECEPTOR-LIKE SERINE_THREONINE-PROTEIN KINASE SD1-1"/>
    <property type="match status" value="1"/>
</dbReference>
<evidence type="ECO:0000256" key="3">
    <source>
        <dbReference type="ARBA" id="ARBA00022741"/>
    </source>
</evidence>
<evidence type="ECO:0000259" key="7">
    <source>
        <dbReference type="PROSITE" id="PS50011"/>
    </source>
</evidence>
<keyword evidence="5" id="KW-0067">ATP-binding</keyword>
<organism evidence="8 9">
    <name type="scientific">Stephania japonica</name>
    <dbReference type="NCBI Taxonomy" id="461633"/>
    <lineage>
        <taxon>Eukaryota</taxon>
        <taxon>Viridiplantae</taxon>
        <taxon>Streptophyta</taxon>
        <taxon>Embryophyta</taxon>
        <taxon>Tracheophyta</taxon>
        <taxon>Spermatophyta</taxon>
        <taxon>Magnoliopsida</taxon>
        <taxon>Ranunculales</taxon>
        <taxon>Menispermaceae</taxon>
        <taxon>Menispermoideae</taxon>
        <taxon>Cissampelideae</taxon>
        <taxon>Stephania</taxon>
    </lineage>
</organism>
<keyword evidence="1" id="KW-0723">Serine/threonine-protein kinase</keyword>
<name>A0AAP0IYG7_9MAGN</name>
<dbReference type="PROSITE" id="PS50011">
    <property type="entry name" value="PROTEIN_KINASE_DOM"/>
    <property type="match status" value="1"/>
</dbReference>
<accession>A0AAP0IYG7</accession>
<dbReference type="InterPro" id="IPR011009">
    <property type="entry name" value="Kinase-like_dom_sf"/>
</dbReference>
<comment type="caution">
    <text evidence="8">The sequence shown here is derived from an EMBL/GenBank/DDBJ whole genome shotgun (WGS) entry which is preliminary data.</text>
</comment>
<dbReference type="GO" id="GO:0004674">
    <property type="term" value="F:protein serine/threonine kinase activity"/>
    <property type="evidence" value="ECO:0007669"/>
    <property type="project" value="UniProtKB-KW"/>
</dbReference>
<evidence type="ECO:0000256" key="1">
    <source>
        <dbReference type="ARBA" id="ARBA00022527"/>
    </source>
</evidence>
<dbReference type="AlphaFoldDB" id="A0AAP0IYG7"/>
<dbReference type="PANTHER" id="PTHR27002">
    <property type="entry name" value="RECEPTOR-LIKE SERINE/THREONINE-PROTEIN KINASE SD1-8"/>
    <property type="match status" value="1"/>
</dbReference>
<evidence type="ECO:0000256" key="4">
    <source>
        <dbReference type="ARBA" id="ARBA00022777"/>
    </source>
</evidence>
<gene>
    <name evidence="8" type="ORF">Sjap_013650</name>
</gene>
<keyword evidence="3" id="KW-0547">Nucleotide-binding</keyword>
<keyword evidence="2" id="KW-0808">Transferase</keyword>
<keyword evidence="9" id="KW-1185">Reference proteome</keyword>
<feature type="region of interest" description="Disordered" evidence="6">
    <location>
        <begin position="1"/>
        <end position="30"/>
    </location>
</feature>
<sequence>MEKLGALESVQDGRGRQRSEARGKRERSQDLIFDKVLSSCPRDHQSHEQNSNEDFELPLIDLSALAVATNNFYQGNKLGQGGFGSGTLARWKRNSKKRLSKNSGQGGEEFKNEVLLIAKLQHRNLVRLLACLH</sequence>
<keyword evidence="4" id="KW-0418">Kinase</keyword>
<dbReference type="GO" id="GO:0005886">
    <property type="term" value="C:plasma membrane"/>
    <property type="evidence" value="ECO:0007669"/>
    <property type="project" value="TreeGrafter"/>
</dbReference>
<evidence type="ECO:0000256" key="6">
    <source>
        <dbReference type="SAM" id="MobiDB-lite"/>
    </source>
</evidence>
<dbReference type="GO" id="GO:0005524">
    <property type="term" value="F:ATP binding"/>
    <property type="evidence" value="ECO:0007669"/>
    <property type="project" value="UniProtKB-KW"/>
</dbReference>
<evidence type="ECO:0000313" key="9">
    <source>
        <dbReference type="Proteomes" id="UP001417504"/>
    </source>
</evidence>